<dbReference type="AlphaFoldDB" id="A0A1H5J3V4"/>
<reference evidence="3 4" key="1">
    <citation type="submission" date="2016-10" db="EMBL/GenBank/DDBJ databases">
        <authorList>
            <person name="de Groot N.N."/>
        </authorList>
    </citation>
    <scope>NUCLEOTIDE SEQUENCE [LARGE SCALE GENOMIC DNA]</scope>
    <source>
        <strain evidence="3 4">DSM 22274</strain>
    </source>
</reference>
<proteinExistence type="predicted"/>
<feature type="transmembrane region" description="Helical" evidence="2">
    <location>
        <begin position="71"/>
        <end position="92"/>
    </location>
</feature>
<feature type="region of interest" description="Disordered" evidence="1">
    <location>
        <begin position="1"/>
        <end position="24"/>
    </location>
</feature>
<feature type="region of interest" description="Disordered" evidence="1">
    <location>
        <begin position="113"/>
        <end position="157"/>
    </location>
</feature>
<organism evidence="3 4">
    <name type="scientific">Arthrobacter alpinus</name>
    <dbReference type="NCBI Taxonomy" id="656366"/>
    <lineage>
        <taxon>Bacteria</taxon>
        <taxon>Bacillati</taxon>
        <taxon>Actinomycetota</taxon>
        <taxon>Actinomycetes</taxon>
        <taxon>Micrococcales</taxon>
        <taxon>Micrococcaceae</taxon>
        <taxon>Arthrobacter</taxon>
    </lineage>
</organism>
<evidence type="ECO:0000313" key="3">
    <source>
        <dbReference type="EMBL" id="SEE46967.1"/>
    </source>
</evidence>
<feature type="transmembrane region" description="Helical" evidence="2">
    <location>
        <begin position="45"/>
        <end position="65"/>
    </location>
</feature>
<sequence>MKEQSATPKFGAGRRSKYSHGASATEVPTITNAVPAHSDEMRQRMVKYAVTMGIRMVCIGAIFLFDGWYRLIPVIGAVLLPWVAVVIANGAADVNHQETVDLLDAAPLNEVAGGSAPMDDAESQQGDILTGEIVPDEEDTAGDTGPDQPGQEHHEHL</sequence>
<dbReference type="Proteomes" id="UP000182725">
    <property type="component" value="Unassembled WGS sequence"/>
</dbReference>
<evidence type="ECO:0000313" key="4">
    <source>
        <dbReference type="Proteomes" id="UP000182725"/>
    </source>
</evidence>
<keyword evidence="2" id="KW-1133">Transmembrane helix</keyword>
<dbReference type="RefSeq" id="WP_074711186.1">
    <property type="nucleotide sequence ID" value="NZ_FNTV01000001.1"/>
</dbReference>
<accession>A0A1H5J3V4</accession>
<evidence type="ECO:0000256" key="1">
    <source>
        <dbReference type="SAM" id="MobiDB-lite"/>
    </source>
</evidence>
<evidence type="ECO:0000256" key="2">
    <source>
        <dbReference type="SAM" id="Phobius"/>
    </source>
</evidence>
<name>A0A1H5J3V4_9MICC</name>
<keyword evidence="2" id="KW-0472">Membrane</keyword>
<protein>
    <recommendedName>
        <fullName evidence="5">DUF3099 domain-containing protein</fullName>
    </recommendedName>
</protein>
<dbReference type="Pfam" id="PF11298">
    <property type="entry name" value="DUF3099"/>
    <property type="match status" value="1"/>
</dbReference>
<gene>
    <name evidence="3" type="ORF">SAMN04489740_1492</name>
</gene>
<keyword evidence="2" id="KW-0812">Transmembrane</keyword>
<dbReference type="InterPro" id="IPR021449">
    <property type="entry name" value="DUF3099"/>
</dbReference>
<evidence type="ECO:0008006" key="5">
    <source>
        <dbReference type="Google" id="ProtNLM"/>
    </source>
</evidence>
<dbReference type="EMBL" id="FNTV01000001">
    <property type="protein sequence ID" value="SEE46967.1"/>
    <property type="molecule type" value="Genomic_DNA"/>
</dbReference>